<dbReference type="SUPFAM" id="SSF53448">
    <property type="entry name" value="Nucleotide-diphospho-sugar transferases"/>
    <property type="match status" value="1"/>
</dbReference>
<dbReference type="Gene3D" id="2.115.10.20">
    <property type="entry name" value="Glycosyl hydrolase domain, family 43"/>
    <property type="match status" value="2"/>
</dbReference>
<dbReference type="Pfam" id="PF24793">
    <property type="entry name" value="GINT1_N"/>
    <property type="match status" value="1"/>
</dbReference>
<keyword evidence="4 7" id="KW-0472">Membrane</keyword>
<evidence type="ECO:0000256" key="3">
    <source>
        <dbReference type="ARBA" id="ARBA00022679"/>
    </source>
</evidence>
<feature type="region of interest" description="Disordered" evidence="6">
    <location>
        <begin position="719"/>
        <end position="743"/>
    </location>
</feature>
<dbReference type="EMBL" id="VEPZ02000875">
    <property type="protein sequence ID" value="KAE8713876.1"/>
    <property type="molecule type" value="Genomic_DNA"/>
</dbReference>
<dbReference type="InterPro" id="IPR029044">
    <property type="entry name" value="Nucleotide-diphossugar_trans"/>
</dbReference>
<keyword evidence="7" id="KW-0812">Transmembrane</keyword>
<evidence type="ECO:0000256" key="6">
    <source>
        <dbReference type="SAM" id="MobiDB-lite"/>
    </source>
</evidence>
<evidence type="ECO:0000313" key="11">
    <source>
        <dbReference type="Proteomes" id="UP000436088"/>
    </source>
</evidence>
<dbReference type="InterPro" id="IPR056442">
    <property type="entry name" value="GINT1_N"/>
</dbReference>
<dbReference type="InterPro" id="IPR004263">
    <property type="entry name" value="Exostosin"/>
</dbReference>
<dbReference type="PANTHER" id="PTHR48261">
    <property type="entry name" value="ACETYLGLUCOSAMINYLTRANSFERASE"/>
    <property type="match status" value="1"/>
</dbReference>
<keyword evidence="5" id="KW-1015">Disulfide bond</keyword>
<evidence type="ECO:0000256" key="7">
    <source>
        <dbReference type="SAM" id="Phobius"/>
    </source>
</evidence>
<keyword evidence="3" id="KW-0808">Transferase</keyword>
<accession>A0A6A3BAE4</accession>
<sequence>MVVTGDGENGGSGGSCCIKWWQHNRNHNNHVHHHHHNHSNNGSGNGNSRRAAAAGFFFCLFCFVIHGLIAVLYGWLVLTPPSSLHQRKGLPWLGCQEDNEGSWAIGVFIGQSPFSLKPIETAEIWKNESAAWPVANPVITCASASDSGFASNFVADPFLYVQGDNFYLFYETKNSYTMQGDIGVAKSIDKGATWQQLGIALDEEWHLSFPYVFNYLGQVYMMPESSEKGELRLYRVTNFPLEWELDRIIMKKPLVDSFIIDHDGEYWLFGSEHRYFGEANGQLEIWYSSSPLGPWEPHKKNPIYNTYSSFGARNGGRPFRYNGNLYRIGQDCGETYGRRVRIFQVEVLSRFDYKEVEVPFPFEESSKGRNAWNGARYHHLDVQQLRSGEWVGVMDGDRVPSGDSVHRLFLGCASVAAVAGLILLLGVLLGAVNCIVPLNWCSDYSGKRSDTLIAWERANDFSSKVRRVFSRLNRTPFLSAKLDKTKHLYWKISFGSGVCFRSCDFLLRCYVHLRRQWCRRTVLMEGCASVKEIVVVWNKGIPPKLSDLDSAVPVRIRVEDQNSLNNRFKIDPSIKTRAVLELDDDIMMPCDDIERGFMLWRQHPDRIVGFYPSVWAAFIDSQVAFERYWSKQAKVGREVVDTKFNCEDLLMNFLYANASSSKTVEYVRPAWAIDTSKLSTAAISRDTNTHYKIRSQCLRKFTDMYGSMSGRRWEFGSRKDHWDGTNNNNDDDEKTNCSSNGEASNNVLKSKSFSFRAPQENFSIDDFELGKIYGVGSYSKLYEFDRQ</sequence>
<dbReference type="FunFam" id="2.115.10.20:FF:000004">
    <property type="entry name" value="Glucosamine inositolphosphorylceramide transferase 1"/>
    <property type="match status" value="1"/>
</dbReference>
<evidence type="ECO:0000259" key="9">
    <source>
        <dbReference type="Pfam" id="PF24793"/>
    </source>
</evidence>
<organism evidence="10 11">
    <name type="scientific">Hibiscus syriacus</name>
    <name type="common">Rose of Sharon</name>
    <dbReference type="NCBI Taxonomy" id="106335"/>
    <lineage>
        <taxon>Eukaryota</taxon>
        <taxon>Viridiplantae</taxon>
        <taxon>Streptophyta</taxon>
        <taxon>Embryophyta</taxon>
        <taxon>Tracheophyta</taxon>
        <taxon>Spermatophyta</taxon>
        <taxon>Magnoliopsida</taxon>
        <taxon>eudicotyledons</taxon>
        <taxon>Gunneridae</taxon>
        <taxon>Pentapetalae</taxon>
        <taxon>rosids</taxon>
        <taxon>malvids</taxon>
        <taxon>Malvales</taxon>
        <taxon>Malvaceae</taxon>
        <taxon>Malvoideae</taxon>
        <taxon>Hibiscus</taxon>
    </lineage>
</organism>
<keyword evidence="11" id="KW-1185">Reference proteome</keyword>
<gene>
    <name evidence="10" type="ORF">F3Y22_tig00110204pilonHSYRG00156</name>
</gene>
<evidence type="ECO:0000256" key="1">
    <source>
        <dbReference type="ARBA" id="ARBA00004370"/>
    </source>
</evidence>
<feature type="domain" description="Glycosyl transferase 64" evidence="8">
    <location>
        <begin position="524"/>
        <end position="613"/>
    </location>
</feature>
<dbReference type="InterPro" id="IPR023296">
    <property type="entry name" value="Glyco_hydro_beta-prop_sf"/>
</dbReference>
<evidence type="ECO:0000259" key="8">
    <source>
        <dbReference type="Pfam" id="PF09258"/>
    </source>
</evidence>
<comment type="subcellular location">
    <subcellularLocation>
        <location evidence="1">Membrane</location>
    </subcellularLocation>
</comment>
<feature type="domain" description="Glucosamine inositolphosphorylceramide transferase 1 N-terminal" evidence="9">
    <location>
        <begin position="95"/>
        <end position="397"/>
    </location>
</feature>
<dbReference type="SUPFAM" id="SSF75005">
    <property type="entry name" value="Arabinanase/levansucrase/invertase"/>
    <property type="match status" value="1"/>
</dbReference>
<feature type="domain" description="Glycosyl transferase 64" evidence="8">
    <location>
        <begin position="616"/>
        <end position="709"/>
    </location>
</feature>
<dbReference type="PANTHER" id="PTHR48261:SF6">
    <property type="entry name" value="GLYCOSYLTRANSFERASE FAMILY PROTEIN"/>
    <property type="match status" value="1"/>
</dbReference>
<dbReference type="Pfam" id="PF09258">
    <property type="entry name" value="Glyco_transf_64"/>
    <property type="match status" value="2"/>
</dbReference>
<comment type="caution">
    <text evidence="10">The sequence shown here is derived from an EMBL/GenBank/DDBJ whole genome shotgun (WGS) entry which is preliminary data.</text>
</comment>
<proteinExistence type="inferred from homology"/>
<name>A0A6A3BAE4_HIBSY</name>
<dbReference type="GO" id="GO:0016757">
    <property type="term" value="F:glycosyltransferase activity"/>
    <property type="evidence" value="ECO:0007669"/>
    <property type="project" value="InterPro"/>
</dbReference>
<dbReference type="Proteomes" id="UP000436088">
    <property type="component" value="Unassembled WGS sequence"/>
</dbReference>
<feature type="transmembrane region" description="Helical" evidence="7">
    <location>
        <begin position="51"/>
        <end position="78"/>
    </location>
</feature>
<dbReference type="GO" id="GO:0016020">
    <property type="term" value="C:membrane"/>
    <property type="evidence" value="ECO:0007669"/>
    <property type="project" value="UniProtKB-SubCell"/>
</dbReference>
<dbReference type="AlphaFoldDB" id="A0A6A3BAE4"/>
<reference evidence="10" key="1">
    <citation type="submission" date="2019-09" db="EMBL/GenBank/DDBJ databases">
        <title>Draft genome information of white flower Hibiscus syriacus.</title>
        <authorList>
            <person name="Kim Y.-M."/>
        </authorList>
    </citation>
    <scope>NUCLEOTIDE SEQUENCE [LARGE SCALE GENOMIC DNA]</scope>
    <source>
        <strain evidence="10">YM2019G1</strain>
    </source>
</reference>
<evidence type="ECO:0000313" key="10">
    <source>
        <dbReference type="EMBL" id="KAE8713876.1"/>
    </source>
</evidence>
<evidence type="ECO:0000256" key="4">
    <source>
        <dbReference type="ARBA" id="ARBA00023136"/>
    </source>
</evidence>
<evidence type="ECO:0000256" key="2">
    <source>
        <dbReference type="ARBA" id="ARBA00008700"/>
    </source>
</evidence>
<protein>
    <submittedName>
        <fullName evidence="10">Glycosyltransferase family protein 64 protein C5</fullName>
    </submittedName>
</protein>
<evidence type="ECO:0000256" key="5">
    <source>
        <dbReference type="ARBA" id="ARBA00023157"/>
    </source>
</evidence>
<keyword evidence="7" id="KW-1133">Transmembrane helix</keyword>
<dbReference type="Gene3D" id="3.90.550.10">
    <property type="entry name" value="Spore Coat Polysaccharide Biosynthesis Protein SpsA, Chain A"/>
    <property type="match status" value="2"/>
</dbReference>
<comment type="similarity">
    <text evidence="2">Belongs to the glycosyltransferase 64 family.</text>
</comment>
<dbReference type="InterPro" id="IPR015338">
    <property type="entry name" value="GT64_dom"/>
</dbReference>